<evidence type="ECO:0000313" key="6">
    <source>
        <dbReference type="Proteomes" id="UP001229421"/>
    </source>
</evidence>
<dbReference type="EMBL" id="JAUHHV010000001">
    <property type="protein sequence ID" value="KAK1436571.1"/>
    <property type="molecule type" value="Genomic_DNA"/>
</dbReference>
<dbReference type="InterPro" id="IPR006869">
    <property type="entry name" value="DUF547"/>
</dbReference>
<dbReference type="AlphaFoldDB" id="A0AAD8LCI3"/>
<evidence type="ECO:0000256" key="2">
    <source>
        <dbReference type="SAM" id="MobiDB-lite"/>
    </source>
</evidence>
<feature type="domain" description="DUF547" evidence="3">
    <location>
        <begin position="341"/>
        <end position="470"/>
    </location>
</feature>
<organism evidence="5 6">
    <name type="scientific">Tagetes erecta</name>
    <name type="common">African marigold</name>
    <dbReference type="NCBI Taxonomy" id="13708"/>
    <lineage>
        <taxon>Eukaryota</taxon>
        <taxon>Viridiplantae</taxon>
        <taxon>Streptophyta</taxon>
        <taxon>Embryophyta</taxon>
        <taxon>Tracheophyta</taxon>
        <taxon>Spermatophyta</taxon>
        <taxon>Magnoliopsida</taxon>
        <taxon>eudicotyledons</taxon>
        <taxon>Gunneridae</taxon>
        <taxon>Pentapetalae</taxon>
        <taxon>asterids</taxon>
        <taxon>campanulids</taxon>
        <taxon>Asterales</taxon>
        <taxon>Asteraceae</taxon>
        <taxon>Asteroideae</taxon>
        <taxon>Heliantheae alliance</taxon>
        <taxon>Tageteae</taxon>
        <taxon>Tagetes</taxon>
    </lineage>
</organism>
<name>A0AAD8LCI3_TARER</name>
<dbReference type="PANTHER" id="PTHR46248">
    <property type="entry name" value="EXPRESSED PROTEIN"/>
    <property type="match status" value="1"/>
</dbReference>
<gene>
    <name evidence="5" type="ORF">QVD17_02352</name>
</gene>
<dbReference type="Proteomes" id="UP001229421">
    <property type="component" value="Unassembled WGS sequence"/>
</dbReference>
<feature type="domain" description="Ternary complex factor MIP1 leucine-zipper" evidence="4">
    <location>
        <begin position="33"/>
        <end position="114"/>
    </location>
</feature>
<accession>A0AAD8LCI3</accession>
<keyword evidence="1" id="KW-0175">Coiled coil</keyword>
<dbReference type="Pfam" id="PF04784">
    <property type="entry name" value="DUF547"/>
    <property type="match status" value="1"/>
</dbReference>
<evidence type="ECO:0008006" key="7">
    <source>
        <dbReference type="Google" id="ProtNLM"/>
    </source>
</evidence>
<comment type="caution">
    <text evidence="5">The sequence shown here is derived from an EMBL/GenBank/DDBJ whole genome shotgun (WGS) entry which is preliminary data.</text>
</comment>
<keyword evidence="6" id="KW-1185">Reference proteome</keyword>
<evidence type="ECO:0000313" key="5">
    <source>
        <dbReference type="EMBL" id="KAK1436571.1"/>
    </source>
</evidence>
<dbReference type="Pfam" id="PF14389">
    <property type="entry name" value="Lzipper-MIP1"/>
    <property type="match status" value="1"/>
</dbReference>
<dbReference type="PANTHER" id="PTHR46248:SF9">
    <property type="entry name" value="EXPRESSED PROTEIN"/>
    <property type="match status" value="1"/>
</dbReference>
<sequence length="550" mass="62630">MKTSFRHPKIGLHMQMEAEKTSTSTSTSRRGSVRERKMALLQDVDKLRKRLRHEENVHRALERAFTRPLGALPRLPPYLPPTTLELLAEVAVLEEEVVRLEEQVVHFRQGLYQEAVYISSSKRDLENSFDFQEPANAKHKAFKLSPQIETDSSTPIENSLIVSENQSTNATKNKLRSPNPKSHTVDALTRRSVVNSKSPGKRLAPKKLQFEGRAMDGANVDGRANLVQEKRLLSSGDDDPNKISESILKCLMNIFVRMSSTRSKSMTEMPHSLTTNQTFKATEFKDPYDICFEFEKRDIGPYKHLYAIEATTINKNRTANSVFLIQRLKLLLGKLASVDLTSLTHQEKLAFWINIYNSCMLNAFLEHGIPESPEMVVQLMQKATINVRGHYLNAITIEHFILRLPYHSKYTFAKGVKNDEITARSVFGLELSEPLVTFALSCGSWSSPAVRIYTGSQVENELAVAKKDYLQAAIGISTTKKIVAVPKLLDWYMLDFAKDMDSLLDWVCLQLPNEIGKEAMKCLERNKSVPLSHCLRVIPYEFRFRYLLHQ</sequence>
<protein>
    <recommendedName>
        <fullName evidence="7">Ternary complex factor MIP1, leucine-zipper</fullName>
    </recommendedName>
</protein>
<dbReference type="InterPro" id="IPR025757">
    <property type="entry name" value="MIP1_Leuzipper"/>
</dbReference>
<feature type="region of interest" description="Disordered" evidence="2">
    <location>
        <begin position="1"/>
        <end position="33"/>
    </location>
</feature>
<evidence type="ECO:0000256" key="1">
    <source>
        <dbReference type="SAM" id="Coils"/>
    </source>
</evidence>
<evidence type="ECO:0000259" key="4">
    <source>
        <dbReference type="Pfam" id="PF14389"/>
    </source>
</evidence>
<feature type="compositionally biased region" description="Basic residues" evidence="2">
    <location>
        <begin position="1"/>
        <end position="10"/>
    </location>
</feature>
<reference evidence="5" key="1">
    <citation type="journal article" date="2023" name="bioRxiv">
        <title>Improved chromosome-level genome assembly for marigold (Tagetes erecta).</title>
        <authorList>
            <person name="Jiang F."/>
            <person name="Yuan L."/>
            <person name="Wang S."/>
            <person name="Wang H."/>
            <person name="Xu D."/>
            <person name="Wang A."/>
            <person name="Fan W."/>
        </authorList>
    </citation>
    <scope>NUCLEOTIDE SEQUENCE</scope>
    <source>
        <strain evidence="5">WSJ</strain>
        <tissue evidence="5">Leaf</tissue>
    </source>
</reference>
<feature type="coiled-coil region" evidence="1">
    <location>
        <begin position="37"/>
        <end position="110"/>
    </location>
</feature>
<evidence type="ECO:0000259" key="3">
    <source>
        <dbReference type="Pfam" id="PF04784"/>
    </source>
</evidence>
<proteinExistence type="predicted"/>